<gene>
    <name evidence="2" type="ORF">MCHLO_12700</name>
</gene>
<reference evidence="2" key="1">
    <citation type="submission" date="2014-09" db="EMBL/GenBank/DDBJ databases">
        <title>Genome sequence of the luminous mushroom Mycena chlorophos for searching fungal bioluminescence genes.</title>
        <authorList>
            <person name="Tanaka Y."/>
            <person name="Kasuga D."/>
            <person name="Oba Y."/>
            <person name="Hase S."/>
            <person name="Sato K."/>
            <person name="Oba Y."/>
            <person name="Sakakibara Y."/>
        </authorList>
    </citation>
    <scope>NUCLEOTIDE SEQUENCE</scope>
</reference>
<evidence type="ECO:0000256" key="1">
    <source>
        <dbReference type="SAM" id="MobiDB-lite"/>
    </source>
</evidence>
<protein>
    <submittedName>
        <fullName evidence="2">Uncharacterized protein</fullName>
    </submittedName>
</protein>
<proteinExistence type="predicted"/>
<evidence type="ECO:0000313" key="2">
    <source>
        <dbReference type="EMBL" id="GAT55989.1"/>
    </source>
</evidence>
<accession>A0ABQ0LZ32</accession>
<organism evidence="2 3">
    <name type="scientific">Mycena chlorophos</name>
    <name type="common">Agaric fungus</name>
    <name type="synonym">Agaricus chlorophos</name>
    <dbReference type="NCBI Taxonomy" id="658473"/>
    <lineage>
        <taxon>Eukaryota</taxon>
        <taxon>Fungi</taxon>
        <taxon>Dikarya</taxon>
        <taxon>Basidiomycota</taxon>
        <taxon>Agaricomycotina</taxon>
        <taxon>Agaricomycetes</taxon>
        <taxon>Agaricomycetidae</taxon>
        <taxon>Agaricales</taxon>
        <taxon>Marasmiineae</taxon>
        <taxon>Mycenaceae</taxon>
        <taxon>Mycena</taxon>
    </lineage>
</organism>
<feature type="region of interest" description="Disordered" evidence="1">
    <location>
        <begin position="39"/>
        <end position="66"/>
    </location>
</feature>
<sequence length="66" mass="7540">MEALDKDIEERERMVWINDTAVARWFVLRTPRYHDAAADQRRDGFGGPKVETSPGFSVVDWGSDDA</sequence>
<keyword evidence="3" id="KW-1185">Reference proteome</keyword>
<dbReference type="EMBL" id="DF849190">
    <property type="protein sequence ID" value="GAT55989.1"/>
    <property type="molecule type" value="Genomic_DNA"/>
</dbReference>
<dbReference type="Proteomes" id="UP000815677">
    <property type="component" value="Unassembled WGS sequence"/>
</dbReference>
<evidence type="ECO:0000313" key="3">
    <source>
        <dbReference type="Proteomes" id="UP000815677"/>
    </source>
</evidence>
<name>A0ABQ0LZ32_MYCCL</name>